<dbReference type="WBParaSite" id="ECPE_0000608701-mRNA-1">
    <property type="protein sequence ID" value="ECPE_0000608701-mRNA-1"/>
    <property type="gene ID" value="ECPE_0000608701"/>
</dbReference>
<dbReference type="Gene3D" id="3.90.640.10">
    <property type="entry name" value="Actin, Chain A, domain 4"/>
    <property type="match status" value="1"/>
</dbReference>
<dbReference type="PANTHER" id="PTHR19375">
    <property type="entry name" value="HEAT SHOCK PROTEIN 70KDA"/>
    <property type="match status" value="1"/>
</dbReference>
<protein>
    <submittedName>
        <fullName evidence="7">Hsp70 family protein</fullName>
    </submittedName>
</protein>
<evidence type="ECO:0000256" key="2">
    <source>
        <dbReference type="ARBA" id="ARBA00022741"/>
    </source>
</evidence>
<dbReference type="Gene3D" id="3.30.420.40">
    <property type="match status" value="2"/>
</dbReference>
<dbReference type="GO" id="GO:0005524">
    <property type="term" value="F:ATP binding"/>
    <property type="evidence" value="ECO:0007669"/>
    <property type="project" value="UniProtKB-KW"/>
</dbReference>
<dbReference type="InterPro" id="IPR029047">
    <property type="entry name" value="HSP70_peptide-bd_sf"/>
</dbReference>
<dbReference type="SUPFAM" id="SSF100920">
    <property type="entry name" value="Heat shock protein 70kD (HSP70), peptide-binding domain"/>
    <property type="match status" value="1"/>
</dbReference>
<dbReference type="InterPro" id="IPR013126">
    <property type="entry name" value="Hsp_70_fam"/>
</dbReference>
<dbReference type="PRINTS" id="PR00301">
    <property type="entry name" value="HEATSHOCK70"/>
</dbReference>
<evidence type="ECO:0000256" key="1">
    <source>
        <dbReference type="ARBA" id="ARBA00007381"/>
    </source>
</evidence>
<dbReference type="InterPro" id="IPR043129">
    <property type="entry name" value="ATPase_NBD"/>
</dbReference>
<keyword evidence="6" id="KW-1185">Reference proteome</keyword>
<proteinExistence type="inferred from homology"/>
<reference evidence="7" key="1">
    <citation type="submission" date="2016-06" db="UniProtKB">
        <authorList>
            <consortium name="WormBaseParasite"/>
        </authorList>
    </citation>
    <scope>IDENTIFICATION</scope>
</reference>
<evidence type="ECO:0000313" key="5">
    <source>
        <dbReference type="EMBL" id="VDP77351.1"/>
    </source>
</evidence>
<dbReference type="SUPFAM" id="SSF53067">
    <property type="entry name" value="Actin-like ATPase domain"/>
    <property type="match status" value="2"/>
</dbReference>
<name>A0A183AGI9_9TREM</name>
<dbReference type="EMBL" id="UZAN01043002">
    <property type="protein sequence ID" value="VDP77351.1"/>
    <property type="molecule type" value="Genomic_DNA"/>
</dbReference>
<dbReference type="Proteomes" id="UP000272942">
    <property type="component" value="Unassembled WGS sequence"/>
</dbReference>
<sequence>MSFLSIDLGTTHISVVLCETEDQESQLHLVNDPESCSPRINPCVTYGANGWLIGERARREQSHDPTSVVYAIKQLLTLPPAELNPKLADWPFHPIVTRELTTIKLGHHVIQASMFVQIVFHTVAQWAQKQFLCGEPFTEVILTVPHHFSDSQRESLSKCARDVGFQTVHLIDDQTAAALVYQQQCRSNEETKVIIFNQGASTFHVSIYRFFGDQMEELGTVDDGHTGGDDYDQRLLTHVMNQLTVDYPDLKPEHCPTRFGVLQACKLAKHDLTRTTETVIRIPDENLPDRLTQTCNRELFKRLNADLFAYLRILLESLLQTSGVRRNKVDEIVLVGGATKVPRIEEMIREYFGPRVKINDQLRFDHVFACGGAIQLAHLRKWDKITLPEYIENPPLEIVSDPSPGVQSPSLAISSTEIDRLLEPVGFQVDGLAPVMMFPVNSSLPAHKESIYSIQFDYQLPSVIRIWAGDVIRGRVRDDPLGVLKCPEIPPMRKGTPVFRVTFTIDASTQLTVSVVDLCTGSESRLIISKFAPNTTSNSTVESRRIEHWRTELERDIRTIQNSLDSPLAQTRLSTEHQNRVKEKCDSIQMWITSSEKKSVPGFERKRQELLDAWLDCVPYVYS</sequence>
<evidence type="ECO:0000256" key="3">
    <source>
        <dbReference type="ARBA" id="ARBA00022840"/>
    </source>
</evidence>
<dbReference type="Gene3D" id="3.30.30.30">
    <property type="match status" value="1"/>
</dbReference>
<evidence type="ECO:0000313" key="6">
    <source>
        <dbReference type="Proteomes" id="UP000272942"/>
    </source>
</evidence>
<dbReference type="InterPro" id="IPR018181">
    <property type="entry name" value="Heat_shock_70_CS"/>
</dbReference>
<dbReference type="OrthoDB" id="6271233at2759"/>
<keyword evidence="2 4" id="KW-0547">Nucleotide-binding</keyword>
<dbReference type="Gene3D" id="2.60.34.10">
    <property type="entry name" value="Substrate Binding Domain Of DNAk, Chain A, domain 1"/>
    <property type="match status" value="1"/>
</dbReference>
<dbReference type="PROSITE" id="PS01036">
    <property type="entry name" value="HSP70_3"/>
    <property type="match status" value="1"/>
</dbReference>
<gene>
    <name evidence="5" type="ORF">ECPE_LOCUS6075</name>
</gene>
<organism evidence="7">
    <name type="scientific">Echinostoma caproni</name>
    <dbReference type="NCBI Taxonomy" id="27848"/>
    <lineage>
        <taxon>Eukaryota</taxon>
        <taxon>Metazoa</taxon>
        <taxon>Spiralia</taxon>
        <taxon>Lophotrochozoa</taxon>
        <taxon>Platyhelminthes</taxon>
        <taxon>Trematoda</taxon>
        <taxon>Digenea</taxon>
        <taxon>Plagiorchiida</taxon>
        <taxon>Echinostomata</taxon>
        <taxon>Echinostomatoidea</taxon>
        <taxon>Echinostomatidae</taxon>
        <taxon>Echinostoma</taxon>
    </lineage>
</organism>
<evidence type="ECO:0000313" key="7">
    <source>
        <dbReference type="WBParaSite" id="ECPE_0000608701-mRNA-1"/>
    </source>
</evidence>
<comment type="similarity">
    <text evidence="1 4">Belongs to the heat shock protein 70 family.</text>
</comment>
<keyword evidence="3 4" id="KW-0067">ATP-binding</keyword>
<reference evidence="5 6" key="2">
    <citation type="submission" date="2018-11" db="EMBL/GenBank/DDBJ databases">
        <authorList>
            <consortium name="Pathogen Informatics"/>
        </authorList>
    </citation>
    <scope>NUCLEOTIDE SEQUENCE [LARGE SCALE GENOMIC DNA]</scope>
    <source>
        <strain evidence="5 6">Egypt</strain>
    </source>
</reference>
<evidence type="ECO:0000256" key="4">
    <source>
        <dbReference type="RuleBase" id="RU003322"/>
    </source>
</evidence>
<dbReference type="GO" id="GO:0140662">
    <property type="term" value="F:ATP-dependent protein folding chaperone"/>
    <property type="evidence" value="ECO:0007669"/>
    <property type="project" value="InterPro"/>
</dbReference>
<dbReference type="Pfam" id="PF00012">
    <property type="entry name" value="HSP70"/>
    <property type="match status" value="2"/>
</dbReference>
<dbReference type="AlphaFoldDB" id="A0A183AGI9"/>
<accession>A0A183AGI9</accession>